<evidence type="ECO:0000256" key="4">
    <source>
        <dbReference type="ARBA" id="ARBA00022824"/>
    </source>
</evidence>
<dbReference type="Proteomes" id="UP001222932">
    <property type="component" value="Unassembled WGS sequence"/>
</dbReference>
<dbReference type="EMBL" id="BTCM01000007">
    <property type="protein sequence ID" value="GMK59163.1"/>
    <property type="molecule type" value="Genomic_DNA"/>
</dbReference>
<evidence type="ECO:0000256" key="7">
    <source>
        <dbReference type="RuleBase" id="RU363059"/>
    </source>
</evidence>
<organism evidence="8 9">
    <name type="scientific">Cutaneotrichosporon spelunceum</name>
    <dbReference type="NCBI Taxonomy" id="1672016"/>
    <lineage>
        <taxon>Eukaryota</taxon>
        <taxon>Fungi</taxon>
        <taxon>Dikarya</taxon>
        <taxon>Basidiomycota</taxon>
        <taxon>Agaricomycotina</taxon>
        <taxon>Tremellomycetes</taxon>
        <taxon>Trichosporonales</taxon>
        <taxon>Trichosporonaceae</taxon>
        <taxon>Cutaneotrichosporon</taxon>
    </lineage>
</organism>
<dbReference type="Pfam" id="PF04511">
    <property type="entry name" value="DER1"/>
    <property type="match status" value="1"/>
</dbReference>
<dbReference type="PANTHER" id="PTHR11009">
    <property type="entry name" value="DER1-LIKE PROTEIN, DERLIN"/>
    <property type="match status" value="1"/>
</dbReference>
<dbReference type="AlphaFoldDB" id="A0AAD3TYL3"/>
<keyword evidence="9" id="KW-1185">Reference proteome</keyword>
<dbReference type="InterPro" id="IPR007599">
    <property type="entry name" value="DER1"/>
</dbReference>
<name>A0AAD3TYL3_9TREE</name>
<protein>
    <recommendedName>
        <fullName evidence="7">Derlin</fullName>
    </recommendedName>
</protein>
<feature type="transmembrane region" description="Helical" evidence="7">
    <location>
        <begin position="144"/>
        <end position="165"/>
    </location>
</feature>
<proteinExistence type="inferred from homology"/>
<keyword evidence="5 7" id="KW-1133">Transmembrane helix</keyword>
<reference evidence="8" key="1">
    <citation type="journal article" date="2023" name="BMC Genomics">
        <title>Chromosome-level genome assemblies of Cutaneotrichosporon spp. (Trichosporonales, Basidiomycota) reveal imbalanced evolution between nucleotide sequences and chromosome synteny.</title>
        <authorList>
            <person name="Kobayashi Y."/>
            <person name="Kayamori A."/>
            <person name="Aoki K."/>
            <person name="Shiwa Y."/>
            <person name="Matsutani M."/>
            <person name="Fujita N."/>
            <person name="Sugita T."/>
            <person name="Iwasaki W."/>
            <person name="Tanaka N."/>
            <person name="Takashima M."/>
        </authorList>
    </citation>
    <scope>NUCLEOTIDE SEQUENCE</scope>
    <source>
        <strain evidence="8">HIS016</strain>
    </source>
</reference>
<evidence type="ECO:0000256" key="1">
    <source>
        <dbReference type="ARBA" id="ARBA00004477"/>
    </source>
</evidence>
<comment type="subcellular location">
    <subcellularLocation>
        <location evidence="1 7">Endoplasmic reticulum membrane</location>
        <topology evidence="1 7">Multi-pass membrane protein</topology>
    </subcellularLocation>
</comment>
<sequence length="222" mass="25158">MDLEQWFNSIPPVTRTWLVASAATSLLVHCQAVAPVQLYFSWTSAVVNGQPWRFLTTFCYFGRLSMDLAFHLYFMVRYSRLLEENSFSNRRADYVWLLVLVMAFLLAVSPLTSLTTMPFLASSLAFALVYIWSRRNPSVKLSFLGAVTISAPYLPFCLVVFSWILSGELKGALGDILGILAGHTYIVLQDFWPREMWSSGEGVIVTPGILKRALGQRERRDE</sequence>
<comment type="caution">
    <text evidence="7">Lacks conserved residue(s) required for the propagation of feature annotation.</text>
</comment>
<comment type="function">
    <text evidence="7">May be involved in the degradation of misfolded endoplasmic reticulum (ER) luminal proteins.</text>
</comment>
<dbReference type="GO" id="GO:0006950">
    <property type="term" value="P:response to stress"/>
    <property type="evidence" value="ECO:0007669"/>
    <property type="project" value="UniProtKB-ARBA"/>
</dbReference>
<evidence type="ECO:0000256" key="2">
    <source>
        <dbReference type="ARBA" id="ARBA00008917"/>
    </source>
</evidence>
<gene>
    <name evidence="8" type="ORF">CspeluHIS016_0701780</name>
</gene>
<dbReference type="GO" id="GO:0005789">
    <property type="term" value="C:endoplasmic reticulum membrane"/>
    <property type="evidence" value="ECO:0007669"/>
    <property type="project" value="UniProtKB-SubCell"/>
</dbReference>
<comment type="similarity">
    <text evidence="2 7">Belongs to the derlin family.</text>
</comment>
<feature type="transmembrane region" description="Helical" evidence="7">
    <location>
        <begin position="54"/>
        <end position="74"/>
    </location>
</feature>
<evidence type="ECO:0000313" key="9">
    <source>
        <dbReference type="Proteomes" id="UP001222932"/>
    </source>
</evidence>
<reference evidence="8" key="2">
    <citation type="submission" date="2023-06" db="EMBL/GenBank/DDBJ databases">
        <authorList>
            <person name="Kobayashi Y."/>
            <person name="Kayamori A."/>
            <person name="Aoki K."/>
            <person name="Shiwa Y."/>
            <person name="Fujita N."/>
            <person name="Sugita T."/>
            <person name="Iwasaki W."/>
            <person name="Tanaka N."/>
            <person name="Takashima M."/>
        </authorList>
    </citation>
    <scope>NUCLEOTIDE SEQUENCE</scope>
    <source>
        <strain evidence="8">HIS016</strain>
    </source>
</reference>
<keyword evidence="4 7" id="KW-0256">Endoplasmic reticulum</keyword>
<dbReference type="InterPro" id="IPR035952">
    <property type="entry name" value="Rhomboid-like_sf"/>
</dbReference>
<evidence type="ECO:0000256" key="5">
    <source>
        <dbReference type="ARBA" id="ARBA00022989"/>
    </source>
</evidence>
<feature type="transmembrane region" description="Helical" evidence="7">
    <location>
        <begin position="94"/>
        <end position="111"/>
    </location>
</feature>
<evidence type="ECO:0000313" key="8">
    <source>
        <dbReference type="EMBL" id="GMK59163.1"/>
    </source>
</evidence>
<keyword evidence="6 7" id="KW-0472">Membrane</keyword>
<dbReference type="SUPFAM" id="SSF144091">
    <property type="entry name" value="Rhomboid-like"/>
    <property type="match status" value="1"/>
</dbReference>
<accession>A0AAD3TYL3</accession>
<comment type="caution">
    <text evidence="8">The sequence shown here is derived from an EMBL/GenBank/DDBJ whole genome shotgun (WGS) entry which is preliminary data.</text>
</comment>
<evidence type="ECO:0000256" key="6">
    <source>
        <dbReference type="ARBA" id="ARBA00023136"/>
    </source>
</evidence>
<keyword evidence="3 7" id="KW-0812">Transmembrane</keyword>
<evidence type="ECO:0000256" key="3">
    <source>
        <dbReference type="ARBA" id="ARBA00022692"/>
    </source>
</evidence>